<dbReference type="KEGG" id="nin:NADRNF5_1605"/>
<name>A0A0D5C3K4_9ARCH</name>
<dbReference type="Gene3D" id="3.10.580.10">
    <property type="entry name" value="CBS-domain"/>
    <property type="match status" value="1"/>
</dbReference>
<sequence length="54" mass="6087">MTKRQPKVLVNIPVPLTSIIKQPISIPPNTIILDARDILIRHKIGRLPVVRGKK</sequence>
<gene>
    <name evidence="2" type="ORF">NADRNF5_1605</name>
</gene>
<dbReference type="RefSeq" id="WP_237089244.1">
    <property type="nucleotide sequence ID" value="NZ_CP011070.1"/>
</dbReference>
<dbReference type="AlphaFoldDB" id="A0A0D5C3K4"/>
<dbReference type="HOGENOM" id="CLU_3038869_0_0_2"/>
<dbReference type="SUPFAM" id="SSF54631">
    <property type="entry name" value="CBS-domain pair"/>
    <property type="match status" value="1"/>
</dbReference>
<proteinExistence type="predicted"/>
<dbReference type="GeneID" id="41526059"/>
<evidence type="ECO:0000313" key="3">
    <source>
        <dbReference type="Proteomes" id="UP000032408"/>
    </source>
</evidence>
<dbReference type="InterPro" id="IPR000644">
    <property type="entry name" value="CBS_dom"/>
</dbReference>
<accession>A0A0D5C3K4</accession>
<dbReference type="EMBL" id="CP011070">
    <property type="protein sequence ID" value="AJW71286.1"/>
    <property type="molecule type" value="Genomic_DNA"/>
</dbReference>
<dbReference type="Pfam" id="PF00571">
    <property type="entry name" value="CBS"/>
    <property type="match status" value="1"/>
</dbReference>
<organism evidence="2 3">
    <name type="scientific">Nitrosopumilus adriaticus</name>
    <dbReference type="NCBI Taxonomy" id="1580092"/>
    <lineage>
        <taxon>Archaea</taxon>
        <taxon>Nitrososphaerota</taxon>
        <taxon>Nitrososphaeria</taxon>
        <taxon>Nitrosopumilales</taxon>
        <taxon>Nitrosopumilaceae</taxon>
        <taxon>Nitrosopumilus</taxon>
    </lineage>
</organism>
<evidence type="ECO:0000313" key="2">
    <source>
        <dbReference type="EMBL" id="AJW71286.1"/>
    </source>
</evidence>
<dbReference type="InterPro" id="IPR046342">
    <property type="entry name" value="CBS_dom_sf"/>
</dbReference>
<feature type="domain" description="CBS" evidence="1">
    <location>
        <begin position="20"/>
        <end position="51"/>
    </location>
</feature>
<reference evidence="2 3" key="2">
    <citation type="journal article" date="2016" name="ISME J.">
        <title>Physiological and genomic characterization of two novel marine thaumarchaeal strains indicates niche differentiation.</title>
        <authorList>
            <person name="Bayer B."/>
            <person name="Vojvoda J."/>
            <person name="Offre P."/>
            <person name="Alves R.J."/>
            <person name="Elisabeth N.H."/>
            <person name="Garcia J.A."/>
            <person name="Volland J.M."/>
            <person name="Srivastava A."/>
            <person name="Schleper C."/>
            <person name="Herndl G.J."/>
        </authorList>
    </citation>
    <scope>NUCLEOTIDE SEQUENCE [LARGE SCALE GENOMIC DNA]</scope>
    <source>
        <strain evidence="2 3">NF5</strain>
    </source>
</reference>
<reference evidence="3" key="1">
    <citation type="submission" date="2015-03" db="EMBL/GenBank/DDBJ databases">
        <title>Characterization of two novel Thaumarchaeota isolated from the Northern Adriatic Sea.</title>
        <authorList>
            <person name="Bayer B."/>
            <person name="Vojvoda J."/>
            <person name="Offre P."/>
            <person name="Srivastava A."/>
            <person name="Elisabeth N."/>
            <person name="Garcia J.A.L."/>
            <person name="Schleper C."/>
            <person name="Herndl G.J."/>
        </authorList>
    </citation>
    <scope>NUCLEOTIDE SEQUENCE [LARGE SCALE GENOMIC DNA]</scope>
    <source>
        <strain evidence="3">NF5</strain>
    </source>
</reference>
<keyword evidence="3" id="KW-1185">Reference proteome</keyword>
<dbReference type="Proteomes" id="UP000032408">
    <property type="component" value="Chromosome"/>
</dbReference>
<protein>
    <recommendedName>
        <fullName evidence="1">CBS domain-containing protein</fullName>
    </recommendedName>
</protein>
<evidence type="ECO:0000259" key="1">
    <source>
        <dbReference type="Pfam" id="PF00571"/>
    </source>
</evidence>
<dbReference type="STRING" id="1580092.NADRNF5_1605"/>